<keyword evidence="1" id="KW-0645">Protease</keyword>
<dbReference type="GO" id="GO:0008233">
    <property type="term" value="F:peptidase activity"/>
    <property type="evidence" value="ECO:0007669"/>
    <property type="project" value="UniProtKB-KW"/>
</dbReference>
<name>A0A414NZR2_9FIRM</name>
<keyword evidence="1" id="KW-0378">Hydrolase</keyword>
<evidence type="ECO:0000313" key="1">
    <source>
        <dbReference type="EMBL" id="RHF53462.1"/>
    </source>
</evidence>
<sequence length="275" mass="29927">MDFIEQLPFVTTQMSVTTHAGLLSSGTGFFFAFDYNKGTEKECYTPLLITNRHVLEGASCVEIKITKGTGGKPSVGNTLSFSFDHAERLTIFHPNPSVDLAAIMIGPIMQQYHESLFVPYLSPTEIANEDEMKDINVMHDVIMIGYPDGISDTTNHMPIFRKGITATRPDLDYNGEKVFLIDASCFPGSSGSPIIAYDNGAILSSSGIVSFGRKMRLIGIQSKVFLHDSSGNIVPMKVPTQTSLGVVTQIPNNIGIAVKASCIMDFEPLIPCVPR</sequence>
<dbReference type="RefSeq" id="WP_118174515.1">
    <property type="nucleotide sequence ID" value="NZ_JAQEAO010000018.1"/>
</dbReference>
<dbReference type="Proteomes" id="UP000283442">
    <property type="component" value="Unassembled WGS sequence"/>
</dbReference>
<dbReference type="SUPFAM" id="SSF50494">
    <property type="entry name" value="Trypsin-like serine proteases"/>
    <property type="match status" value="1"/>
</dbReference>
<organism evidence="1 2">
    <name type="scientific">Mitsuokella multacida</name>
    <dbReference type="NCBI Taxonomy" id="52226"/>
    <lineage>
        <taxon>Bacteria</taxon>
        <taxon>Bacillati</taxon>
        <taxon>Bacillota</taxon>
        <taxon>Negativicutes</taxon>
        <taxon>Selenomonadales</taxon>
        <taxon>Selenomonadaceae</taxon>
        <taxon>Mitsuokella</taxon>
    </lineage>
</organism>
<dbReference type="EMBL" id="QRHE01000001">
    <property type="protein sequence ID" value="RHF53462.1"/>
    <property type="molecule type" value="Genomic_DNA"/>
</dbReference>
<dbReference type="OrthoDB" id="9766361at2"/>
<dbReference type="AlphaFoldDB" id="A0A414NZR2"/>
<dbReference type="InterPro" id="IPR009003">
    <property type="entry name" value="Peptidase_S1_PA"/>
</dbReference>
<accession>A0A414NZR2</accession>
<proteinExistence type="predicted"/>
<comment type="caution">
    <text evidence="1">The sequence shown here is derived from an EMBL/GenBank/DDBJ whole genome shotgun (WGS) entry which is preliminary data.</text>
</comment>
<protein>
    <submittedName>
        <fullName evidence="1">Serine protease</fullName>
    </submittedName>
</protein>
<evidence type="ECO:0000313" key="2">
    <source>
        <dbReference type="Proteomes" id="UP000283442"/>
    </source>
</evidence>
<dbReference type="Gene3D" id="2.40.10.120">
    <property type="match status" value="1"/>
</dbReference>
<dbReference type="GO" id="GO:0006508">
    <property type="term" value="P:proteolysis"/>
    <property type="evidence" value="ECO:0007669"/>
    <property type="project" value="UniProtKB-KW"/>
</dbReference>
<reference evidence="1 2" key="1">
    <citation type="submission" date="2018-08" db="EMBL/GenBank/DDBJ databases">
        <title>A genome reference for cultivated species of the human gut microbiota.</title>
        <authorList>
            <person name="Zou Y."/>
            <person name="Xue W."/>
            <person name="Luo G."/>
        </authorList>
    </citation>
    <scope>NUCLEOTIDE SEQUENCE [LARGE SCALE GENOMIC DNA]</scope>
    <source>
        <strain evidence="1 2">AM25-21AC</strain>
    </source>
</reference>
<dbReference type="Pfam" id="PF13365">
    <property type="entry name" value="Trypsin_2"/>
    <property type="match status" value="1"/>
</dbReference>
<gene>
    <name evidence="1" type="ORF">DW674_00950</name>
</gene>